<dbReference type="AlphaFoldDB" id="A0A7S4T7J3"/>
<dbReference type="InterPro" id="IPR058741">
    <property type="entry name" value="MurL_C"/>
</dbReference>
<feature type="domain" description="MurL N-terminal" evidence="2">
    <location>
        <begin position="21"/>
        <end position="326"/>
    </location>
</feature>
<evidence type="ECO:0000313" key="3">
    <source>
        <dbReference type="EMBL" id="CAE4664643.1"/>
    </source>
</evidence>
<reference evidence="3" key="1">
    <citation type="submission" date="2021-01" db="EMBL/GenBank/DDBJ databases">
        <authorList>
            <person name="Corre E."/>
            <person name="Pelletier E."/>
            <person name="Niang G."/>
            <person name="Scheremetjew M."/>
            <person name="Finn R."/>
            <person name="Kale V."/>
            <person name="Holt S."/>
            <person name="Cochrane G."/>
            <person name="Meng A."/>
            <person name="Brown T."/>
            <person name="Cohen L."/>
        </authorList>
    </citation>
    <scope>NUCLEOTIDE SEQUENCE</scope>
    <source>
        <strain evidence="3">CCMP3105</strain>
    </source>
</reference>
<evidence type="ECO:0000259" key="2">
    <source>
        <dbReference type="Pfam" id="PF26299"/>
    </source>
</evidence>
<sequence length="541" mass="58682">MASWEEAFEFPHAKDVLVFAAIDVGTNDVTFTFEVRGPGGEIRATLHPSLKFEGLWGLLEVCEATREALAQCLLGLGMAVLSYAWMGFCTPVVELRVQPRLTEAQLAFWRDVYLRGLREHFFVNGIADFGGEGAGLHLEIRQSDASTAPVLPAAVSRDADGEAASGAGDLPAVLVPLGAGKDSLVAWEMLGRCRCTRRWFFLEGEEGEFQRCWRYAELAEASGGGSGVLLAAFAWCTGDFERARNARYELSGHLWACVVGFAAALTALAHGLRFVAVGNERSANLGNGVWWDGEEVNHQYDKSFPFEAAVHDYMREHCGGLHYFSMLMPLWDVQVGLIFAKLCEPYVPLIISCNMPAGRDKSRWCCACHKCTFVAALLSAFLPAPGVRAVFGDSPLDSTACLECLEELVGHRAAPLPAPARAALAPGGGGHCTVGADGWTPLECVGGRRETLLAIRLARLRTERSAGQGSRLPRLFRLPLGDACVSMAAQADEASPLTALLVDWGQQHLLPAWAEPAVRACLEESLQMLREEALLEFLSQT</sequence>
<dbReference type="Pfam" id="PF26298">
    <property type="entry name" value="MurL_epimerase_C"/>
    <property type="match status" value="1"/>
</dbReference>
<gene>
    <name evidence="3" type="ORF">AMON00008_LOCUS62089</name>
</gene>
<dbReference type="InterPro" id="IPR058740">
    <property type="entry name" value="MurL_N"/>
</dbReference>
<name>A0A7S4T7J3_9DINO</name>
<evidence type="ECO:0000259" key="1">
    <source>
        <dbReference type="Pfam" id="PF26298"/>
    </source>
</evidence>
<proteinExistence type="predicted"/>
<organism evidence="3">
    <name type="scientific">Alexandrium monilatum</name>
    <dbReference type="NCBI Taxonomy" id="311494"/>
    <lineage>
        <taxon>Eukaryota</taxon>
        <taxon>Sar</taxon>
        <taxon>Alveolata</taxon>
        <taxon>Dinophyceae</taxon>
        <taxon>Gonyaulacales</taxon>
        <taxon>Pyrocystaceae</taxon>
        <taxon>Alexandrium</taxon>
    </lineage>
</organism>
<protein>
    <submittedName>
        <fullName evidence="3">Uncharacterized protein</fullName>
    </submittedName>
</protein>
<feature type="domain" description="MurL C-terminal" evidence="1">
    <location>
        <begin position="350"/>
        <end position="412"/>
    </location>
</feature>
<dbReference type="Pfam" id="PF26299">
    <property type="entry name" value="MurL_N"/>
    <property type="match status" value="1"/>
</dbReference>
<accession>A0A7S4T7J3</accession>
<dbReference type="EMBL" id="HBNR01086641">
    <property type="protein sequence ID" value="CAE4664643.1"/>
    <property type="molecule type" value="Transcribed_RNA"/>
</dbReference>